<evidence type="ECO:0000313" key="3">
    <source>
        <dbReference type="Proteomes" id="UP000590460"/>
    </source>
</evidence>
<name>A0A846ZF72_9LACO</name>
<dbReference type="Proteomes" id="UP000590460">
    <property type="component" value="Unassembled WGS sequence"/>
</dbReference>
<dbReference type="RefSeq" id="WP_168677194.1">
    <property type="nucleotide sequence ID" value="NZ_BPKV01000006.1"/>
</dbReference>
<organism evidence="2 3">
    <name type="scientific">Leuconostoc holzapfelii</name>
    <dbReference type="NCBI Taxonomy" id="434464"/>
    <lineage>
        <taxon>Bacteria</taxon>
        <taxon>Bacillati</taxon>
        <taxon>Bacillota</taxon>
        <taxon>Bacilli</taxon>
        <taxon>Lactobacillales</taxon>
        <taxon>Lactobacillaceae</taxon>
        <taxon>Leuconostoc</taxon>
    </lineage>
</organism>
<sequence length="350" mass="38264">MAEQQVMFGTYTRRGSEGVYTASLDLEKGQLHDAKLLFPIGSPTYTVLSQAGFLYAVARQDGQGPTGGEGGFAVYDFKHPDAPKQIQTWLTPDASEAYLAIDEKRQLLLAANYHLSTLTVFKIHADGTVTQTDQYLAQGQGPRPEQNKAHVHFANLTPDGRVDIVDLGSDLVTVFDLSDAGALTLAGTYQTGTGYGPRHLRFNPAHPEYVYVLGELSSLISVVKYDAATAEMVLEKTYPTIPNEWTAHNGSAAIRVSDDGRFVYVSNRGHNSLAVFAVSDDGSRLTQIQSVPTQGEFPRDFNIAPSGRYVVVANQNTDNVTVFARDEKTGLLTETQKDFSVPEAVRVMFY</sequence>
<evidence type="ECO:0000256" key="1">
    <source>
        <dbReference type="ARBA" id="ARBA00005564"/>
    </source>
</evidence>
<dbReference type="SUPFAM" id="SSF51004">
    <property type="entry name" value="C-terminal (heme d1) domain of cytochrome cd1-nitrite reductase"/>
    <property type="match status" value="1"/>
</dbReference>
<evidence type="ECO:0000313" key="2">
    <source>
        <dbReference type="EMBL" id="NKZ18784.1"/>
    </source>
</evidence>
<dbReference type="AlphaFoldDB" id="A0A846ZF72"/>
<dbReference type="EMBL" id="JAAXPO010000006">
    <property type="protein sequence ID" value="NKZ18784.1"/>
    <property type="molecule type" value="Genomic_DNA"/>
</dbReference>
<dbReference type="InterPro" id="IPR019405">
    <property type="entry name" value="Lactonase_7-beta_prop"/>
</dbReference>
<dbReference type="InterPro" id="IPR050282">
    <property type="entry name" value="Cycloisomerase_2"/>
</dbReference>
<dbReference type="PANTHER" id="PTHR30344:SF1">
    <property type="entry name" value="6-PHOSPHOGLUCONOLACTONASE"/>
    <property type="match status" value="1"/>
</dbReference>
<dbReference type="PANTHER" id="PTHR30344">
    <property type="entry name" value="6-PHOSPHOGLUCONOLACTONASE-RELATED"/>
    <property type="match status" value="1"/>
</dbReference>
<dbReference type="GO" id="GO:0017057">
    <property type="term" value="F:6-phosphogluconolactonase activity"/>
    <property type="evidence" value="ECO:0007669"/>
    <property type="project" value="TreeGrafter"/>
</dbReference>
<dbReference type="Gene3D" id="2.130.10.10">
    <property type="entry name" value="YVTN repeat-like/Quinoprotein amine dehydrogenase"/>
    <property type="match status" value="1"/>
</dbReference>
<dbReference type="InterPro" id="IPR015943">
    <property type="entry name" value="WD40/YVTN_repeat-like_dom_sf"/>
</dbReference>
<gene>
    <name evidence="2" type="ORF">HF966_06290</name>
</gene>
<dbReference type="InterPro" id="IPR011048">
    <property type="entry name" value="Haem_d1_sf"/>
</dbReference>
<protein>
    <submittedName>
        <fullName evidence="2">Lactonase family protein</fullName>
    </submittedName>
</protein>
<reference evidence="2 3" key="1">
    <citation type="submission" date="2020-04" db="EMBL/GenBank/DDBJ databases">
        <title>MicrobeNet Type strains.</title>
        <authorList>
            <person name="Nicholson A.C."/>
        </authorList>
    </citation>
    <scope>NUCLEOTIDE SEQUENCE [LARGE SCALE GENOMIC DNA]</scope>
    <source>
        <strain evidence="2 3">CCUG 54536</strain>
    </source>
</reference>
<dbReference type="Pfam" id="PF10282">
    <property type="entry name" value="Lactonase"/>
    <property type="match status" value="1"/>
</dbReference>
<dbReference type="GO" id="GO:0005829">
    <property type="term" value="C:cytosol"/>
    <property type="evidence" value="ECO:0007669"/>
    <property type="project" value="TreeGrafter"/>
</dbReference>
<comment type="caution">
    <text evidence="2">The sequence shown here is derived from an EMBL/GenBank/DDBJ whole genome shotgun (WGS) entry which is preliminary data.</text>
</comment>
<comment type="similarity">
    <text evidence="1">Belongs to the cycloisomerase 2 family.</text>
</comment>
<accession>A0A846ZF72</accession>
<proteinExistence type="inferred from homology"/>